<feature type="compositionally biased region" description="Basic and acidic residues" evidence="23">
    <location>
        <begin position="792"/>
        <end position="804"/>
    </location>
</feature>
<evidence type="ECO:0000256" key="2">
    <source>
        <dbReference type="ARBA" id="ARBA00001946"/>
    </source>
</evidence>
<reference evidence="28" key="1">
    <citation type="submission" date="2025-08" db="UniProtKB">
        <authorList>
            <consortium name="RefSeq"/>
        </authorList>
    </citation>
    <scope>IDENTIFICATION</scope>
    <source>
        <strain evidence="28">USDA-PBARC FA_bdor</strain>
        <tissue evidence="28">Whole organism</tissue>
    </source>
</reference>
<evidence type="ECO:0000256" key="14">
    <source>
        <dbReference type="ARBA" id="ARBA00022777"/>
    </source>
</evidence>
<keyword evidence="18" id="KW-0112">Calmodulin-binding</keyword>
<dbReference type="SUPFAM" id="SSF49265">
    <property type="entry name" value="Fibronectin type III"/>
    <property type="match status" value="1"/>
</dbReference>
<dbReference type="InterPro" id="IPR036179">
    <property type="entry name" value="Ig-like_dom_sf"/>
</dbReference>
<keyword evidence="8" id="KW-0723">Serine/threonine-protein kinase</keyword>
<dbReference type="InterPro" id="IPR003598">
    <property type="entry name" value="Ig_sub2"/>
</dbReference>
<feature type="domain" description="Ig-like" evidence="25">
    <location>
        <begin position="4134"/>
        <end position="4227"/>
    </location>
</feature>
<feature type="region of interest" description="Disordered" evidence="23">
    <location>
        <begin position="1031"/>
        <end position="1052"/>
    </location>
</feature>
<dbReference type="InterPro" id="IPR008271">
    <property type="entry name" value="Ser/Thr_kinase_AS"/>
</dbReference>
<keyword evidence="13 22" id="KW-0547">Nucleotide-binding</keyword>
<dbReference type="FunFam" id="2.60.40.10:FF:001307">
    <property type="entry name" value="Stretchin-Mlck, isoform V"/>
    <property type="match status" value="1"/>
</dbReference>
<feature type="region of interest" description="Disordered" evidence="23">
    <location>
        <begin position="1421"/>
        <end position="1441"/>
    </location>
</feature>
<sequence length="5227" mass="586845">MNTNGILEKLQETDPPLFIKKLTDLAVKIGTRTRFLVEIQSSSSPQVTWHRNHEPVDIGSRFSFVHEGNFYCIDVAPVTLEDGGHWTCTAENDNGRSSCSCYLNVLVPKAYKKPHFIEELQAILTESGSVSLECKVLGVPTPVLKWFKDGKEMKAGDIFALTASLDDPTSLGIYRCEAVNCMGVACSSSQVHVINSEDGQKSSVSIKSLESLPVFEKFLKDQSCKIGESLILSCQIQVPPWPKDVAWYNESGRIEPNEKYHIVQDAFGIYSVEIHGIEAVDKGRWKCVATSLDNAKQFTTSYVAVLIPKNYRIPRFMEDLRAILTEEGLVSFECKVVGFPTPVLKWFKDGEELKPGDVYQLTGTNSLGSYCCIAKNCMGEAKSTAELTIEDIENQLNEEERLQLAKEFTQVPKFKKGLKSCEAKIDEAFTFAVQIDVTLSADPSVSWYRNDELISGDVKYKLVKETLGNFHLEIKNLELVDESQWKCLAENDFGHSVTSCFLKLIIPKHFRKPKYLENLKAVLSEDGTVSLECKVIGVPQPALTWYKDGIELKPGDVHRIISGENGTCCLGTYTCRATNCMGSVSSSASLLGFEDDAKQVQSQDNQQLDTSVKNVSLSTIHEERTSQLYDTPQSDYSVTQDDHGEVSFSLDGKEVSLSLYETPDLTEEDAIQIMEMYADQLSEHITEGDVIELPPMRFTKETSTTGNLLMEAVVIDVSPDYFIPNEKFEDLRTEVDVEDVSIMEDQSQSNISSYSSAMGGQTPVRPVRKRQKSEGSGSSQSDHSEKSHRKSMKTDQSEAYHSAREPSSIEGQFSLDTDNTEAIRDDASSVDLHEQNLLKIDEPADIMDYDVIIPEPAIIQSEMSYILQDPKRIITTISNLEQTIQHFLLMNEEHDEPELVMLAENLEMIYASLHPFIFAIASHKTGVIENPIDELLIGILTEPLEDLAHATASLYSLGPTKNSLNNFEKFVDDFKLKLQTFVTTLETYEDESCKKDTTENYKVLAKNLDYIMNNISKILFETLSDDKRIQIKSSSSKPGETEEEKKLSRAESAPEATIGQLLLVLTSIHFELSSILERISGNSPPDMNDIESPSNLIDSIERLRQCIGDVTIAFATPSLFDANMSVSNNDRVLNEFAKLEIPLHDLQENLTNRKYQVDETYFLKDMMRPLQHLKTAVNLVKKDNSELEIIQLLESIERHVSLIPIASSNETLIEEFETTDGIPQPVQAGIKDECKSEEAVATSARTEQLLLWTSTAFEPLEQLANATLSLDRSINEEIHALLCEPLDALHDQIVSLQSALKNSPKQTLESDFVAIIQKLLWPVNQLRDGIERTTEISRKKPVESVTKQNLEEFLRSVSDLCGQFQFLRDQLLLEPPVASLEVQTSDAPLIVTLTAVVESLHHVSDAVTLMLSTGITEQADGVHSIPDLPETASIPSDDSKKPIELNDIEVLDDALIQKSSQPLEMIYDKQDSFEIPTDSEDNKILANIVPESTFKINDNESQIMTQYETNEEKVRADESPESLLLDSTQQIEKSTAPENGDPKNDQELIDKQSELPQIFKDTITEDPLNYAMIQEETCDFVENKVLDGFQLLLQNQVAYIVEDELERQGAQESGSSDFIKIVQDKVHATVSVSPGVDQESILEEMIRDIVVEELHSVKSDNHENVSDIINSSLTLTSEQAVNDEIIQPQQIIQNVPFINEEKFHGITSDESSDMKKELIDSLVEESLETPEHASVIVEESKTSDKFEQQNDDYNNPIAITVSANETSTHSQNNLMMDLQQALVSSGIEDRDTRDDVFKDSSELLKIDIAGIIEDELDRQGARNYASLNFIQLVQDKVSANISSNHNIEQESALEEMIRDITVEELQSVKADVNDNDYRNQPQEIIENVELVNDEKLYEKVQDESSEAEKGARPEEMCESLNYAQERIDQSQIADRLNQQNDDTKNLMEIALSIKEETRHLQFLSNAMADVQQALVSSTIEDNCSTGEDEILKDFKISLESDTAHVIEGELNRGDAQDYAAINVINIIQDKVQDLEFMEEEIVGDIAVEESINVNNNELDNDQVESLEMAKEEIQIDGIWESPDHLSTAVEKLKSTDRSDQGNDDEENPMNAELSTHEVTPDVQIKNDSLMNEQNDQALQDSQMSLENKIETIIKDELDRQGAQEYASMKFIEDVQNKIYTAASSNYNIDQESIFQELVRDITVEELQSIKSNCNKIPNVNIDLSSYMPEQKSHNELVERELNIQELSESVPSLDSTPKNNEKSNAGIIVDANTKGGELINEVNVLDDFTCQEDSIKDNSANDETNQVLDSSEILNEPLQEKGHTGISSVPDADQQLEEIIPVVVSKEELGEVTHDKSLEKATENRGNPESCEVLTLNFTDRIDGKIASEEDLEVNIKKETPNNETLPIDEASDDPSLPRNKIALTGLIDAPEQLLITPDVAFGNVADRNENIKQIIEDELDRQGALGYASINFIELVQEKVHVAALEGSANQQAILEELIRDITVDELQSVKLGESVINDETSVQNESILSSEQKSIDSLQKILDDDHNPALQEIWPTEIPMDHNNEHETVDLIMPEVEKIFGNVIQIDDHGEVIDSKYHETIFNNPLVSQCQFSDHSLEDLSSMELGVQVAAQSCALDDLKNLRATTTITDISPEEPVEPLVITELESASAQAIELEKYISPVKPSTHSMILQSPVSSKQFTSEECTGDLIIPELPEEQSKIVADDSSLPSEEECRINISDTKRGAMILGQPSTVDVGALWEISKDAVSPEVQDHQVALLKSNDALQPASQHKHQIFNCPRALDEVGPNEYTQDIMNNPPVDYNVAPVDVDPLANPSEHTVRVLNSEAVNNKSPDEKIVLGRETGPANDISQSIAEKKENVLDELRINREEFSEGDSLKNNEEIIDATSAVPADHHDLKSVGKTTTEDNQGANKGVKESVEELSENLKSSDEIADEQKKGSRSPQEKKLRKIQKNKDEKSQFSNTERKENSIASAMKDENVEEQIIEGTESSPKTQNHSEEKNVPTSENNNSLEKGEAISKNSSQIADEEQLALSGEKDFMKKKKIDEVNIMEHRDSKKTDTSSSFDDEERVRKGNRVKEHEKSELPGAEENGLQETPNDYRRSLIEQEMTSQYGKPKKINHTEEEIKQTHLQNERQQKLKKNGTRTRIKGSEIEDRDYTHIRSKERPTSDTESHTEDSHLESASVATNLSLDSELSESSKRNVKFDYRQERDASIVLPSISIDTDELMTSDQSRSSDYLAQKSRKYRNEYGSDREYLPGPRHKGKKPVFCMKLIDRTAAAASRIKLTCTALGDPEPRVFWMQNGRELSQTSNRYCITNDNGVISLEIYSVKSEDSGEYACIAKNIHGEASTEAKLKVYAGYESTHSSPIFTRPMRDTFKRNENKFILECRVRAQPPPIITWLKDGKIMVMNDRCRQSDLAEGICRLQISNPCNDDDGIYTCRAENKSGFSECNSRFTYNEHAVAPKFDLTSLSAHNKRHNLTSEMHSTVDYDMYSFILSDPFGIDRSIYSHRTDLSIECGNVKLDGGYLCLKENGKPAIFISRPVDKLINACVGEDVSLSFRVGGVPKPKVILMKGLVDITNGTRSYKESHDDYVRITFKRIEDEDEGTYCILVKNRYGYDRTFFTIRVKQRARSLTPARSTEWNFENTKKYLSHVHEPTHSQVKFIPGPISSEPVVVDGGKTWLALSWGKAEQRGPAPIVAYRVDAWLLGGDGGARWIELGVTSTNSFDAFNLCPGEEYKFRITPKNRYGWGESVTMTNSVTVKEIVKFPEFSEILPGQLKALVGTTLNLNCEIESNKSVAHVRWYKDNVELDGTHDQRVVINNVDLKCSLSIADIGERDSGRYVCDATNSAGRVSTFARVQVVTDPKIADADLELRTMRANDRSSEERPPEFTMRLRDRRVQATYPVRLTCQVDGNPEPVITWYKDEEEINIEVENMSIWKDEAHFHTLEINRSKIDNTGIYMVRAQNAFGCLSCRCHLVVDEGIRAYIAPEFLHFLNPVYTVVQNQELRMTAQIEAYPAIGITWYRDGKRLRPNRNTVMSLHHDGTVELTLAHITCKDAGVYCCIATNEVGRAENKTQVNVLMNDDVDESMKSSTETAQTSVIPYSREPVFITKPLSTEAFEGDNIIILCQVIGDPKPDVIWLRDFLKPDYYKDAPHFRPVGLGPQYQLEIPYAKLDFTGTYSVIAKNCYGEAKAVISLQIYARDPDRQDINRKQIVKHSEIQTLPVIQSPLKSIRCCDGDAVTFICKINATPPPSIRWEKGGKLVPLQNDVSFDFEDETARLHIQQVYPEDEGEYICVAYNDLGSAYTSACLIVDVPEGKEICINRRLKKPISLLSPNATPISTPRSTPIRSLSPSCVIRELTHNTGRRGRIPAAPKFYAIPHNRVAEEGDTIRFQCSVTGHPIPWANWDKDGITVISSARVSITEKDDLRILEIAQIAYEDAGLYRITLENDIGRVEATARLEVIRGKHASVSRGITHSSRQNRSASDRPPFYPTLSPDYQSRSSTSLDKYSGISRTTPTYLLPHHREKSSRDEYDGSFFCTEVEEKGPVILTAPADVLAIKGETVVLLATYSGFPKAVPQWFCEGKKVMRNDQIKIQTMMGFTRLIMNEITRKQAGKYSVCIENTMGGDSIDAHVIVQESASVINPGGTISISIPRAIDCESHMANINRVDRSSMKTDSINEGDTDLDEMPEFSIVEVMPREIFDDHYDILEEIGKGRYGVVRKVLDKSSEINRAAKFVRTIKNKDRQQVLKEIDIMNTMKHPKLMRLVAAFEGSKEMIMVTEYISGGELFERVAADDFTLTEQDSVLFVRQICEGVAYMHDQHIVHMDLKPENIMCQSRTCHRIKLIDFGLAQTLQPNTPVRVLFGTPEFVSPEIISFEPIGTESDMWSIGVICYVLLTGLSPFMGDNDAETFVNITRADYDFDDEAFSAISKEAIDFISSLLIKRKELRLSAKDCLEHPWLAQCAENMNRVVLPTDKLKNFIVRRKWQKTGNAIRALGRMAILSAKSRKNISTETVPEEIDIFYPPSEDSLEISELNISPTEHSLIFTSNYPKNDLSPEIISDKDIEERITDSSIDGTPTIMEIEGEMPQLVQSPFTICDESVLLNKDSTESQCETNNLQLGVLIDKADEGANPRVTTTIPPLRHVRTGNVSRTAKLFETEDVSSTLHPPSSRLNLPPADARLQNERIRKAFEFWNK</sequence>
<evidence type="ECO:0000256" key="16">
    <source>
        <dbReference type="ARBA" id="ARBA00022840"/>
    </source>
</evidence>
<comment type="cofactor">
    <cofactor evidence="1">
        <name>Ca(2+)</name>
        <dbReference type="ChEBI" id="CHEBI:29108"/>
    </cofactor>
</comment>
<dbReference type="GO" id="GO:0030154">
    <property type="term" value="P:cell differentiation"/>
    <property type="evidence" value="ECO:0007669"/>
    <property type="project" value="UniProtKB-ARBA"/>
</dbReference>
<accession>A0A9R1TUE2</accession>
<dbReference type="GO" id="GO:0030016">
    <property type="term" value="C:myofibril"/>
    <property type="evidence" value="ECO:0007669"/>
    <property type="project" value="UniProtKB-SubCell"/>
</dbReference>
<evidence type="ECO:0000256" key="20">
    <source>
        <dbReference type="ARBA" id="ARBA00023319"/>
    </source>
</evidence>
<dbReference type="Gene3D" id="2.60.40.10">
    <property type="entry name" value="Immunoglobulins"/>
    <property type="match status" value="17"/>
</dbReference>
<feature type="region of interest" description="Disordered" evidence="23">
    <location>
        <begin position="4500"/>
        <end position="4540"/>
    </location>
</feature>
<feature type="compositionally biased region" description="Polar residues" evidence="23">
    <location>
        <begin position="3025"/>
        <end position="3034"/>
    </location>
</feature>
<feature type="compositionally biased region" description="Polar residues" evidence="23">
    <location>
        <begin position="4525"/>
        <end position="4540"/>
    </location>
</feature>
<evidence type="ECO:0000256" key="11">
    <source>
        <dbReference type="ARBA" id="ARBA00022723"/>
    </source>
</evidence>
<feature type="region of interest" description="Disordered" evidence="23">
    <location>
        <begin position="2090"/>
        <end position="2111"/>
    </location>
</feature>
<evidence type="ECO:0000256" key="22">
    <source>
        <dbReference type="PROSITE-ProRule" id="PRU10141"/>
    </source>
</evidence>
<dbReference type="Gene3D" id="1.10.510.10">
    <property type="entry name" value="Transferase(Phosphotransferase) domain 1"/>
    <property type="match status" value="1"/>
</dbReference>
<keyword evidence="16 22" id="KW-0067">ATP-binding</keyword>
<keyword evidence="27" id="KW-1185">Reference proteome</keyword>
<dbReference type="PROSITE" id="PS50835">
    <property type="entry name" value="IG_LIKE"/>
    <property type="match status" value="14"/>
</dbReference>
<organism evidence="27 28">
    <name type="scientific">Fopius arisanus</name>
    <dbReference type="NCBI Taxonomy" id="64838"/>
    <lineage>
        <taxon>Eukaryota</taxon>
        <taxon>Metazoa</taxon>
        <taxon>Ecdysozoa</taxon>
        <taxon>Arthropoda</taxon>
        <taxon>Hexapoda</taxon>
        <taxon>Insecta</taxon>
        <taxon>Pterygota</taxon>
        <taxon>Neoptera</taxon>
        <taxon>Endopterygota</taxon>
        <taxon>Hymenoptera</taxon>
        <taxon>Apocrita</taxon>
        <taxon>Ichneumonoidea</taxon>
        <taxon>Braconidae</taxon>
        <taxon>Opiinae</taxon>
        <taxon>Fopius</taxon>
    </lineage>
</organism>
<evidence type="ECO:0000256" key="17">
    <source>
        <dbReference type="ARBA" id="ARBA00022842"/>
    </source>
</evidence>
<feature type="domain" description="Ig-like" evidence="25">
    <location>
        <begin position="412"/>
        <end position="498"/>
    </location>
</feature>
<feature type="compositionally biased region" description="Basic and acidic residues" evidence="23">
    <location>
        <begin position="2975"/>
        <end position="2991"/>
    </location>
</feature>
<dbReference type="PANTHER" id="PTHR47633:SF7">
    <property type="entry name" value="TITIN HOMOLOG"/>
    <property type="match status" value="1"/>
</dbReference>
<dbReference type="PROSITE" id="PS00108">
    <property type="entry name" value="PROTEIN_KINASE_ST"/>
    <property type="match status" value="1"/>
</dbReference>
<feature type="region of interest" description="Disordered" evidence="23">
    <location>
        <begin position="744"/>
        <end position="816"/>
    </location>
</feature>
<keyword evidence="7" id="KW-0963">Cytoplasm</keyword>
<dbReference type="InterPro" id="IPR003599">
    <property type="entry name" value="Ig_sub"/>
</dbReference>
<evidence type="ECO:0000259" key="26">
    <source>
        <dbReference type="PROSITE" id="PS50853"/>
    </source>
</evidence>
<dbReference type="InterPro" id="IPR000719">
    <property type="entry name" value="Prot_kinase_dom"/>
</dbReference>
<dbReference type="GO" id="GO:0004687">
    <property type="term" value="F:myosin light chain kinase activity"/>
    <property type="evidence" value="ECO:0007669"/>
    <property type="project" value="UniProtKB-EC"/>
</dbReference>
<dbReference type="FunFam" id="1.10.510.10:FF:000175">
    <property type="entry name" value="Myosin light chain kinase, smooth muscle"/>
    <property type="match status" value="1"/>
</dbReference>
<feature type="compositionally biased region" description="Basic and acidic residues" evidence="23">
    <location>
        <begin position="3149"/>
        <end position="3159"/>
    </location>
</feature>
<dbReference type="KEGG" id="fas:105274079"/>
<evidence type="ECO:0000256" key="8">
    <source>
        <dbReference type="ARBA" id="ARBA00022527"/>
    </source>
</evidence>
<evidence type="ECO:0000256" key="19">
    <source>
        <dbReference type="ARBA" id="ARBA00023157"/>
    </source>
</evidence>
<feature type="domain" description="Ig-like" evidence="25">
    <location>
        <begin position="3390"/>
        <end position="3479"/>
    </location>
</feature>
<evidence type="ECO:0000256" key="18">
    <source>
        <dbReference type="ARBA" id="ARBA00022860"/>
    </source>
</evidence>
<dbReference type="PROSITE" id="PS00107">
    <property type="entry name" value="PROTEIN_KINASE_ATP"/>
    <property type="match status" value="1"/>
</dbReference>
<keyword evidence="19" id="KW-1015">Disulfide bond</keyword>
<dbReference type="CDD" id="cd00063">
    <property type="entry name" value="FN3"/>
    <property type="match status" value="1"/>
</dbReference>
<evidence type="ECO:0000256" key="10">
    <source>
        <dbReference type="ARBA" id="ARBA00022679"/>
    </source>
</evidence>
<dbReference type="FunFam" id="2.60.40.10:FF:000032">
    <property type="entry name" value="palladin isoform X1"/>
    <property type="match status" value="1"/>
</dbReference>
<feature type="domain" description="Ig-like" evidence="25">
    <location>
        <begin position="15"/>
        <end position="104"/>
    </location>
</feature>
<feature type="domain" description="Ig-like" evidence="25">
    <location>
        <begin position="4015"/>
        <end position="4105"/>
    </location>
</feature>
<dbReference type="FunFam" id="2.60.40.10:FF:000069">
    <property type="entry name" value="Alpha-protein kinase 3"/>
    <property type="match status" value="1"/>
</dbReference>
<evidence type="ECO:0000256" key="1">
    <source>
        <dbReference type="ARBA" id="ARBA00001913"/>
    </source>
</evidence>
<dbReference type="FunFam" id="2.60.40.10:FF:001452">
    <property type="entry name" value="Uncharacterized protein, isoform F"/>
    <property type="match status" value="1"/>
</dbReference>
<dbReference type="SMART" id="SM00060">
    <property type="entry name" value="FN3"/>
    <property type="match status" value="1"/>
</dbReference>
<dbReference type="CDD" id="cd00096">
    <property type="entry name" value="Ig"/>
    <property type="match status" value="3"/>
</dbReference>
<dbReference type="PANTHER" id="PTHR47633">
    <property type="entry name" value="IMMUNOGLOBULIN"/>
    <property type="match status" value="1"/>
</dbReference>
<feature type="compositionally biased region" description="Basic and acidic residues" evidence="23">
    <location>
        <begin position="1039"/>
        <end position="1049"/>
    </location>
</feature>
<evidence type="ECO:0000256" key="15">
    <source>
        <dbReference type="ARBA" id="ARBA00022837"/>
    </source>
</evidence>
<feature type="domain" description="Ig-like" evidence="25">
    <location>
        <begin position="513"/>
        <end position="591"/>
    </location>
</feature>
<keyword evidence="20" id="KW-0393">Immunoglobulin domain</keyword>
<dbReference type="InterPro" id="IPR011009">
    <property type="entry name" value="Kinase-like_dom_sf"/>
</dbReference>
<dbReference type="InterPro" id="IPR003961">
    <property type="entry name" value="FN3_dom"/>
</dbReference>
<dbReference type="GO" id="GO:0046872">
    <property type="term" value="F:metal ion binding"/>
    <property type="evidence" value="ECO:0007669"/>
    <property type="project" value="UniProtKB-KW"/>
</dbReference>
<keyword evidence="12" id="KW-0677">Repeat</keyword>
<feature type="compositionally biased region" description="Basic residues" evidence="23">
    <location>
        <begin position="3160"/>
        <end position="3170"/>
    </location>
</feature>
<evidence type="ECO:0000256" key="5">
    <source>
        <dbReference type="ARBA" id="ARBA00012430"/>
    </source>
</evidence>
<keyword evidence="10" id="KW-0808">Transferase</keyword>
<dbReference type="FunFam" id="2.60.40.10:FF:000612">
    <property type="entry name" value="palladin isoform X1"/>
    <property type="match status" value="1"/>
</dbReference>
<feature type="compositionally biased region" description="Polar residues" evidence="23">
    <location>
        <begin position="2923"/>
        <end position="2933"/>
    </location>
</feature>
<name>A0A9R1TUE2_9HYME</name>
<evidence type="ECO:0000256" key="3">
    <source>
        <dbReference type="ARBA" id="ARBA00004657"/>
    </source>
</evidence>
<feature type="compositionally biased region" description="Basic and acidic residues" evidence="23">
    <location>
        <begin position="3057"/>
        <end position="3082"/>
    </location>
</feature>
<evidence type="ECO:0000259" key="25">
    <source>
        <dbReference type="PROSITE" id="PS50835"/>
    </source>
</evidence>
<evidence type="ECO:0000256" key="21">
    <source>
        <dbReference type="ARBA" id="ARBA00030959"/>
    </source>
</evidence>
<dbReference type="GO" id="GO:0005516">
    <property type="term" value="F:calmodulin binding"/>
    <property type="evidence" value="ECO:0007669"/>
    <property type="project" value="UniProtKB-KW"/>
</dbReference>
<dbReference type="InterPro" id="IPR013098">
    <property type="entry name" value="Ig_I-set"/>
</dbReference>
<feature type="domain" description="Ig-like" evidence="25">
    <location>
        <begin position="3793"/>
        <end position="3885"/>
    </location>
</feature>
<dbReference type="SUPFAM" id="SSF56112">
    <property type="entry name" value="Protein kinase-like (PK-like)"/>
    <property type="match status" value="1"/>
</dbReference>
<dbReference type="FunFam" id="2.60.40.10:FF:000107">
    <property type="entry name" value="Myosin, light chain kinase a"/>
    <property type="match status" value="2"/>
</dbReference>
<dbReference type="InterPro" id="IPR036116">
    <property type="entry name" value="FN3_sf"/>
</dbReference>
<dbReference type="FunFam" id="2.60.40.10:FF:000080">
    <property type="entry name" value="Myosin light chain kinase, smooth muscle"/>
    <property type="match status" value="1"/>
</dbReference>
<dbReference type="PROSITE" id="PS50853">
    <property type="entry name" value="FN3"/>
    <property type="match status" value="1"/>
</dbReference>
<dbReference type="Proteomes" id="UP000694866">
    <property type="component" value="Unplaced"/>
</dbReference>
<evidence type="ECO:0000256" key="9">
    <source>
        <dbReference type="ARBA" id="ARBA00022553"/>
    </source>
</evidence>
<dbReference type="InterPro" id="IPR017441">
    <property type="entry name" value="Protein_kinase_ATP_BS"/>
</dbReference>
<dbReference type="Gene3D" id="3.30.200.20">
    <property type="entry name" value="Phosphorylase Kinase, domain 1"/>
    <property type="match status" value="1"/>
</dbReference>
<comment type="cofactor">
    <cofactor evidence="2">
        <name>Mg(2+)</name>
        <dbReference type="ChEBI" id="CHEBI:18420"/>
    </cofactor>
</comment>
<evidence type="ECO:0000256" key="12">
    <source>
        <dbReference type="ARBA" id="ARBA00022737"/>
    </source>
</evidence>
<keyword evidence="9" id="KW-0597">Phosphoprotein</keyword>
<dbReference type="OrthoDB" id="6070751at2759"/>
<dbReference type="SMART" id="SM00408">
    <property type="entry name" value="IGc2"/>
    <property type="match status" value="14"/>
</dbReference>
<feature type="domain" description="Ig-like" evidence="25">
    <location>
        <begin position="108"/>
        <end position="194"/>
    </location>
</feature>
<feature type="region of interest" description="Disordered" evidence="23">
    <location>
        <begin position="2908"/>
        <end position="3121"/>
    </location>
</feature>
<keyword evidence="11" id="KW-0479">Metal-binding</keyword>
<proteinExistence type="inferred from homology"/>
<comment type="subcellular location">
    <subcellularLocation>
        <location evidence="3">Cytoplasm</location>
        <location evidence="3">Myofibril</location>
    </subcellularLocation>
</comment>
<feature type="binding site" evidence="22">
    <location>
        <position position="4765"/>
    </location>
    <ligand>
        <name>ATP</name>
        <dbReference type="ChEBI" id="CHEBI:30616"/>
    </ligand>
</feature>
<evidence type="ECO:0000256" key="23">
    <source>
        <dbReference type="SAM" id="MobiDB-lite"/>
    </source>
</evidence>
<dbReference type="Pfam" id="PF00069">
    <property type="entry name" value="Pkinase"/>
    <property type="match status" value="1"/>
</dbReference>
<feature type="domain" description="Ig-like" evidence="25">
    <location>
        <begin position="3289"/>
        <end position="3378"/>
    </location>
</feature>
<evidence type="ECO:0000313" key="28">
    <source>
        <dbReference type="RefSeq" id="XP_011315208.1"/>
    </source>
</evidence>
<dbReference type="Pfam" id="PF07679">
    <property type="entry name" value="I-set"/>
    <property type="match status" value="16"/>
</dbReference>
<dbReference type="SMART" id="SM00220">
    <property type="entry name" value="S_TKc"/>
    <property type="match status" value="1"/>
</dbReference>
<evidence type="ECO:0000256" key="4">
    <source>
        <dbReference type="ARBA" id="ARBA00006692"/>
    </source>
</evidence>
<feature type="compositionally biased region" description="Basic and acidic residues" evidence="23">
    <location>
        <begin position="3171"/>
        <end position="3202"/>
    </location>
</feature>
<evidence type="ECO:0000313" key="27">
    <source>
        <dbReference type="Proteomes" id="UP000694866"/>
    </source>
</evidence>
<feature type="region of interest" description="Disordered" evidence="23">
    <location>
        <begin position="3149"/>
        <end position="3222"/>
    </location>
</feature>
<protein>
    <recommendedName>
        <fullName evidence="6">Myosin light chain kinase, smooth muscle</fullName>
        <ecNumber evidence="5">2.7.11.18</ecNumber>
    </recommendedName>
    <alternativeName>
        <fullName evidence="21">Telokin</fullName>
    </alternativeName>
</protein>
<feature type="domain" description="Ig-like" evidence="25">
    <location>
        <begin position="213"/>
        <end position="304"/>
    </location>
</feature>
<dbReference type="EC" id="2.7.11.18" evidence="5"/>
<comment type="similarity">
    <text evidence="4">Belongs to the protein kinase superfamily. CAMK Ser/Thr protein kinase family.</text>
</comment>
<feature type="domain" description="Ig-like" evidence="25">
    <location>
        <begin position="3914"/>
        <end position="3992"/>
    </location>
</feature>
<gene>
    <name evidence="28" type="primary">LOC105274079</name>
</gene>
<dbReference type="PROSITE" id="PS50011">
    <property type="entry name" value="PROTEIN_KINASE_DOM"/>
    <property type="match status" value="1"/>
</dbReference>
<dbReference type="SUPFAM" id="SSF48726">
    <property type="entry name" value="Immunoglobulin"/>
    <property type="match status" value="16"/>
</dbReference>
<evidence type="ECO:0000256" key="6">
    <source>
        <dbReference type="ARBA" id="ARBA00021842"/>
    </source>
</evidence>
<evidence type="ECO:0000256" key="7">
    <source>
        <dbReference type="ARBA" id="ARBA00022490"/>
    </source>
</evidence>
<dbReference type="GO" id="GO:0005524">
    <property type="term" value="F:ATP binding"/>
    <property type="evidence" value="ECO:0007669"/>
    <property type="project" value="UniProtKB-UniRule"/>
</dbReference>
<feature type="domain" description="Fibronectin type-III" evidence="26">
    <location>
        <begin position="3693"/>
        <end position="3789"/>
    </location>
</feature>
<dbReference type="InterPro" id="IPR007110">
    <property type="entry name" value="Ig-like_dom"/>
</dbReference>
<evidence type="ECO:0000256" key="13">
    <source>
        <dbReference type="ARBA" id="ARBA00022741"/>
    </source>
</evidence>
<dbReference type="InterPro" id="IPR013783">
    <property type="entry name" value="Ig-like_fold"/>
</dbReference>
<dbReference type="RefSeq" id="XP_011315208.1">
    <property type="nucleotide sequence ID" value="XM_011316906.1"/>
</dbReference>
<keyword evidence="14" id="KW-0418">Kinase</keyword>
<dbReference type="GeneID" id="105274079"/>
<feature type="compositionally biased region" description="Polar residues" evidence="23">
    <location>
        <begin position="4501"/>
        <end position="4512"/>
    </location>
</feature>
<feature type="domain" description="Ig-like" evidence="25">
    <location>
        <begin position="314"/>
        <end position="388"/>
    </location>
</feature>
<dbReference type="FunFam" id="2.60.40.10:FF:001053">
    <property type="entry name" value="Uncharacterized protein, isoform D"/>
    <property type="match status" value="1"/>
</dbReference>
<feature type="domain" description="Ig-like" evidence="25">
    <location>
        <begin position="4402"/>
        <end position="4490"/>
    </location>
</feature>
<keyword evidence="15" id="KW-0106">Calcium</keyword>
<feature type="compositionally biased region" description="Basic and acidic residues" evidence="23">
    <location>
        <begin position="2949"/>
        <end position="2968"/>
    </location>
</feature>
<feature type="compositionally biased region" description="Basic and acidic residues" evidence="23">
    <location>
        <begin position="2090"/>
        <end position="2100"/>
    </location>
</feature>
<evidence type="ECO:0000259" key="24">
    <source>
        <dbReference type="PROSITE" id="PS50011"/>
    </source>
</evidence>
<feature type="compositionally biased region" description="Low complexity" evidence="23">
    <location>
        <begin position="747"/>
        <end position="756"/>
    </location>
</feature>
<dbReference type="GO" id="GO:0009653">
    <property type="term" value="P:anatomical structure morphogenesis"/>
    <property type="evidence" value="ECO:0007669"/>
    <property type="project" value="UniProtKB-ARBA"/>
</dbReference>
<feature type="domain" description="Ig-like" evidence="25">
    <location>
        <begin position="4251"/>
        <end position="4339"/>
    </location>
</feature>
<feature type="compositionally biased region" description="Basic and acidic residues" evidence="23">
    <location>
        <begin position="3091"/>
        <end position="3106"/>
    </location>
</feature>
<keyword evidence="17" id="KW-0460">Magnesium</keyword>
<dbReference type="SMART" id="SM00409">
    <property type="entry name" value="IG"/>
    <property type="match status" value="16"/>
</dbReference>
<feature type="domain" description="Protein kinase" evidence="24">
    <location>
        <begin position="4736"/>
        <end position="4991"/>
    </location>
</feature>